<feature type="repeat" description="PPR" evidence="2">
    <location>
        <begin position="707"/>
        <end position="741"/>
    </location>
</feature>
<accession>A0A812UEX6</accession>
<dbReference type="Gene3D" id="1.20.190.10">
    <property type="entry name" value="Pesticidal crystal protein, N-terminal domain"/>
    <property type="match status" value="1"/>
</dbReference>
<dbReference type="OrthoDB" id="185373at2759"/>
<feature type="repeat" description="PPR" evidence="2">
    <location>
        <begin position="777"/>
        <end position="811"/>
    </location>
</feature>
<name>A0A812UEX6_9DINO</name>
<dbReference type="Pfam" id="PF01535">
    <property type="entry name" value="PPR"/>
    <property type="match status" value="2"/>
</dbReference>
<feature type="repeat" description="PPR" evidence="2">
    <location>
        <begin position="462"/>
        <end position="496"/>
    </location>
</feature>
<comment type="caution">
    <text evidence="4">The sequence shown here is derived from an EMBL/GenBank/DDBJ whole genome shotgun (WGS) entry which is preliminary data.</text>
</comment>
<dbReference type="Gene3D" id="1.25.40.10">
    <property type="entry name" value="Tetratricopeptide repeat domain"/>
    <property type="match status" value="3"/>
</dbReference>
<dbReference type="PANTHER" id="PTHR47447:SF17">
    <property type="entry name" value="OS12G0638900 PROTEIN"/>
    <property type="match status" value="1"/>
</dbReference>
<evidence type="ECO:0000256" key="2">
    <source>
        <dbReference type="PROSITE-ProRule" id="PRU00708"/>
    </source>
</evidence>
<keyword evidence="5" id="KW-1185">Reference proteome</keyword>
<dbReference type="InterPro" id="IPR002885">
    <property type="entry name" value="PPR_rpt"/>
</dbReference>
<feature type="repeat" description="PPR" evidence="2">
    <location>
        <begin position="812"/>
        <end position="846"/>
    </location>
</feature>
<dbReference type="SUPFAM" id="SSF56849">
    <property type="entry name" value="delta-Endotoxin (insectocide), N-terminal domain"/>
    <property type="match status" value="1"/>
</dbReference>
<feature type="compositionally biased region" description="Acidic residues" evidence="3">
    <location>
        <begin position="73"/>
        <end position="83"/>
    </location>
</feature>
<proteinExistence type="predicted"/>
<evidence type="ECO:0000256" key="3">
    <source>
        <dbReference type="SAM" id="MobiDB-lite"/>
    </source>
</evidence>
<keyword evidence="1" id="KW-0677">Repeat</keyword>
<sequence>MATQMGSDWPVSSYQQLKDIQVQLQQVCQGATPLARTLRKKGRRRFWTRARRRRYWPRFAKSHFGRFPNTANLEEESEEDGVEREEGRQEYRQEGSFACPAPQQCALDVASYQKANPGVKYANLAEKTVARTAVDALKEVLKSAGMIALKGSIAFAFIGNILNNFFPSAGGLPSNPCTYATSDWGKCVWQQIMPFVQSFVAQQFDQAFEELWTANIKGYQLRLWALNATAYLNSAHYPNGTVRSMPNSTLDRMYTDLAAVHNAMIGDINLFMTGYAVNTTAGAYLARFATLHVGLMNNLLSYPTYRTAGDRYVFQIITTCYAQSVYQAATQAFKARMATFRRDLKTSYAQCGGLEPALCALWSGNFQDTWTGCSWAFSASAITCVSGSCIPPSDPQTPIDAQACYNQHQAWVENQTVSAWTNWLALLPWWLSNVLVMQNVSVQSGDFLSWSNFAREAAPIPDIITYNTSMSVCERAGEWQAASHLFGEVAQESLQADVITYSAAVGACERSSNWQQALEYLTGLESASLQADAVLYGAAVSACARAGNWEVALGLLKDVDGKRLSSDVIIFNAAISACERGSAWREASNLLATAEEHQVKPDVISYNATICAYEKSGHWEKALALLMALEDAGLQPDAISFNSSISACETVSAWQQALLIWLDVGARRLEPTVVTLSTAISACEKAAEWRPALTLLDEAEAVLLRPNVVAYNSAISACEKSEQWRRGLLLLKEMRSRRVEADAISYNSAISACEKAAEWQQALQLLADAQGHQIRSDVITFNAAISACGKREQWRLGLRLLEETEKVRLKADVITYTAAMGACEKAAEWQHALALLEDMGQRSVQPNVVTYNSAISACEKAAQWEQALFLLGVVEAMQHLRP</sequence>
<evidence type="ECO:0000256" key="1">
    <source>
        <dbReference type="ARBA" id="ARBA00022737"/>
    </source>
</evidence>
<dbReference type="AlphaFoldDB" id="A0A812UEX6"/>
<protein>
    <recommendedName>
        <fullName evidence="6">Pentatricopeptide repeat-containing protein, chloroplastic</fullName>
    </recommendedName>
</protein>
<dbReference type="Pfam" id="PF13812">
    <property type="entry name" value="PPR_3"/>
    <property type="match status" value="1"/>
</dbReference>
<organism evidence="4 5">
    <name type="scientific">Symbiodinium natans</name>
    <dbReference type="NCBI Taxonomy" id="878477"/>
    <lineage>
        <taxon>Eukaryota</taxon>
        <taxon>Sar</taxon>
        <taxon>Alveolata</taxon>
        <taxon>Dinophyceae</taxon>
        <taxon>Suessiales</taxon>
        <taxon>Symbiodiniaceae</taxon>
        <taxon>Symbiodinium</taxon>
    </lineage>
</organism>
<dbReference type="GO" id="GO:0090729">
    <property type="term" value="F:toxin activity"/>
    <property type="evidence" value="ECO:0007669"/>
    <property type="project" value="InterPro"/>
</dbReference>
<dbReference type="InterPro" id="IPR036716">
    <property type="entry name" value="Pest_crys_N_sf"/>
</dbReference>
<feature type="region of interest" description="Disordered" evidence="3">
    <location>
        <begin position="70"/>
        <end position="93"/>
    </location>
</feature>
<feature type="compositionally biased region" description="Basic and acidic residues" evidence="3">
    <location>
        <begin position="84"/>
        <end position="93"/>
    </location>
</feature>
<dbReference type="PROSITE" id="PS51375">
    <property type="entry name" value="PPR"/>
    <property type="match status" value="5"/>
</dbReference>
<dbReference type="Pfam" id="PF13041">
    <property type="entry name" value="PPR_2"/>
    <property type="match status" value="3"/>
</dbReference>
<feature type="repeat" description="PPR" evidence="2">
    <location>
        <begin position="602"/>
        <end position="636"/>
    </location>
</feature>
<dbReference type="Proteomes" id="UP000604046">
    <property type="component" value="Unassembled WGS sequence"/>
</dbReference>
<dbReference type="PANTHER" id="PTHR47447">
    <property type="entry name" value="OS03G0856100 PROTEIN"/>
    <property type="match status" value="1"/>
</dbReference>
<gene>
    <name evidence="4" type="ORF">SNAT2548_LOCUS31854</name>
</gene>
<dbReference type="InterPro" id="IPR011990">
    <property type="entry name" value="TPR-like_helical_dom_sf"/>
</dbReference>
<evidence type="ECO:0000313" key="4">
    <source>
        <dbReference type="EMBL" id="CAE7563421.1"/>
    </source>
</evidence>
<evidence type="ECO:0000313" key="5">
    <source>
        <dbReference type="Proteomes" id="UP000604046"/>
    </source>
</evidence>
<dbReference type="EMBL" id="CAJNDS010002679">
    <property type="protein sequence ID" value="CAE7563421.1"/>
    <property type="molecule type" value="Genomic_DNA"/>
</dbReference>
<reference evidence="4" key="1">
    <citation type="submission" date="2021-02" db="EMBL/GenBank/DDBJ databases">
        <authorList>
            <person name="Dougan E. K."/>
            <person name="Rhodes N."/>
            <person name="Thang M."/>
            <person name="Chan C."/>
        </authorList>
    </citation>
    <scope>NUCLEOTIDE SEQUENCE</scope>
</reference>
<evidence type="ECO:0008006" key="6">
    <source>
        <dbReference type="Google" id="ProtNLM"/>
    </source>
</evidence>
<dbReference type="NCBIfam" id="TIGR00756">
    <property type="entry name" value="PPR"/>
    <property type="match status" value="2"/>
</dbReference>